<evidence type="ECO:0000313" key="3">
    <source>
        <dbReference type="Proteomes" id="UP001602245"/>
    </source>
</evidence>
<keyword evidence="2" id="KW-0378">Hydrolase</keyword>
<keyword evidence="2" id="KW-0326">Glycosidase</keyword>
<proteinExistence type="predicted"/>
<feature type="signal peptide" evidence="1">
    <location>
        <begin position="1"/>
        <end position="42"/>
    </location>
</feature>
<evidence type="ECO:0000256" key="1">
    <source>
        <dbReference type="SAM" id="SignalP"/>
    </source>
</evidence>
<dbReference type="Gene3D" id="2.120.10.10">
    <property type="match status" value="1"/>
</dbReference>
<keyword evidence="1" id="KW-0732">Signal</keyword>
<gene>
    <name evidence="2" type="ORF">ACFY35_11060</name>
</gene>
<sequence length="489" mass="50167">MHPRPSFPRTYAVSHTRIARLTAVAVPAVAAVLLMTAAPATANVALTQVSTDPYTDAQAQHQSEVEPDTYAFGSTIVSAFQVGRVSGGGASNIGWARSGDGGSTWTRGYLPGITTNGGGTFGQASDAAVAFDARHNVWLISSLGISGSTVNVLTSRSTNGGLTWTNPVTTATGANDKNWIVCDNTATSAFFGNCYTEYDITSSGDSIRMKTSTNGGATWGAALAPGGSHTGLGGQPVVLPNGHVLVPYLSLSDTIRSFRSTNGGTSWNSTVQVSTISHHDPAGNLREETLPSAEADAAGTVYVSWSDCRFRSGCPSNDIVVAKSTSETTWAAPTRVPIDATSSTVDHFVPGIGVDRSTSGTSARIGLTYYYYPAASCTAATCVLDVGFISSTNGGSSWSSATALAGPMNLSWIPNTSQGRMFGDYISTSVLNGGNAYPVLAVATAPTGSTLHLGMSVPAGGMAITGGTNTAAVPAAPTTQHRTVQITAR</sequence>
<dbReference type="InterPro" id="IPR036278">
    <property type="entry name" value="Sialidase_sf"/>
</dbReference>
<dbReference type="SUPFAM" id="SSF50939">
    <property type="entry name" value="Sialidases"/>
    <property type="match status" value="1"/>
</dbReference>
<organism evidence="2 3">
    <name type="scientific">Paractinoplanes globisporus</name>
    <dbReference type="NCBI Taxonomy" id="113565"/>
    <lineage>
        <taxon>Bacteria</taxon>
        <taxon>Bacillati</taxon>
        <taxon>Actinomycetota</taxon>
        <taxon>Actinomycetes</taxon>
        <taxon>Micromonosporales</taxon>
        <taxon>Micromonosporaceae</taxon>
        <taxon>Paractinoplanes</taxon>
    </lineage>
</organism>
<comment type="caution">
    <text evidence="2">The sequence shown here is derived from an EMBL/GenBank/DDBJ whole genome shotgun (WGS) entry which is preliminary data.</text>
</comment>
<dbReference type="CDD" id="cd15482">
    <property type="entry name" value="Sialidase_non-viral"/>
    <property type="match status" value="2"/>
</dbReference>
<name>A0ABW6W9I7_9ACTN</name>
<dbReference type="Proteomes" id="UP001602245">
    <property type="component" value="Unassembled WGS sequence"/>
</dbReference>
<accession>A0ABW6W9I7</accession>
<dbReference type="EMBL" id="JBIAZU010000002">
    <property type="protein sequence ID" value="MFF5289974.1"/>
    <property type="molecule type" value="Genomic_DNA"/>
</dbReference>
<protein>
    <submittedName>
        <fullName evidence="2">Sialidase family protein</fullName>
        <ecNumber evidence="2">3.2.1.-</ecNumber>
    </submittedName>
</protein>
<dbReference type="GO" id="GO:0016798">
    <property type="term" value="F:hydrolase activity, acting on glycosyl bonds"/>
    <property type="evidence" value="ECO:0007669"/>
    <property type="project" value="UniProtKB-KW"/>
</dbReference>
<reference evidence="2 3" key="1">
    <citation type="submission" date="2024-10" db="EMBL/GenBank/DDBJ databases">
        <title>The Natural Products Discovery Center: Release of the First 8490 Sequenced Strains for Exploring Actinobacteria Biosynthetic Diversity.</title>
        <authorList>
            <person name="Kalkreuter E."/>
            <person name="Kautsar S.A."/>
            <person name="Yang D."/>
            <person name="Bader C.D."/>
            <person name="Teijaro C.N."/>
            <person name="Fluegel L."/>
            <person name="Davis C.M."/>
            <person name="Simpson J.R."/>
            <person name="Lauterbach L."/>
            <person name="Steele A.D."/>
            <person name="Gui C."/>
            <person name="Meng S."/>
            <person name="Li G."/>
            <person name="Viehrig K."/>
            <person name="Ye F."/>
            <person name="Su P."/>
            <person name="Kiefer A.F."/>
            <person name="Nichols A."/>
            <person name="Cepeda A.J."/>
            <person name="Yan W."/>
            <person name="Fan B."/>
            <person name="Jiang Y."/>
            <person name="Adhikari A."/>
            <person name="Zheng C.-J."/>
            <person name="Schuster L."/>
            <person name="Cowan T.M."/>
            <person name="Smanski M.J."/>
            <person name="Chevrette M.G."/>
            <person name="De Carvalho L.P.S."/>
            <person name="Shen B."/>
        </authorList>
    </citation>
    <scope>NUCLEOTIDE SEQUENCE [LARGE SCALE GENOMIC DNA]</scope>
    <source>
        <strain evidence="2 3">NPDC000087</strain>
    </source>
</reference>
<evidence type="ECO:0000313" key="2">
    <source>
        <dbReference type="EMBL" id="MFF5289974.1"/>
    </source>
</evidence>
<dbReference type="EC" id="3.2.1.-" evidence="2"/>
<keyword evidence="3" id="KW-1185">Reference proteome</keyword>
<dbReference type="RefSeq" id="WP_051115238.1">
    <property type="nucleotide sequence ID" value="NZ_JBIAZU010000002.1"/>
</dbReference>
<feature type="chain" id="PRO_5045616433" evidence="1">
    <location>
        <begin position="43"/>
        <end position="489"/>
    </location>
</feature>